<evidence type="ECO:0000313" key="2">
    <source>
        <dbReference type="Proteomes" id="UP000241818"/>
    </source>
</evidence>
<dbReference type="GeneID" id="36572082"/>
<keyword evidence="2" id="KW-1185">Reference proteome</keyword>
<dbReference type="AlphaFoldDB" id="A0A2T3B1F2"/>
<accession>A0A2T3B1F2</accession>
<gene>
    <name evidence="1" type="ORF">M430DRAFT_18985</name>
</gene>
<name>A0A2T3B1F2_AMORE</name>
<sequence>MPDATPLPQLSSHILPTYLCHHRDHALYAHRALQTSTSDLDPGRWVGGAGLTPVRCRAQCTHDGKSACVAKQKKVVEPCRRIRGSTHILQEHPHKVSDTACAHDAFAWPLAAIGEKGGKKNNGTDRTEHQDPAGLYFRPPYQCQSKSLGDGRGTWDEDLTIDY</sequence>
<dbReference type="InParanoid" id="A0A2T3B1F2"/>
<protein>
    <submittedName>
        <fullName evidence="1">Uncharacterized protein</fullName>
    </submittedName>
</protein>
<dbReference type="EMBL" id="KZ679011">
    <property type="protein sequence ID" value="PSS18385.1"/>
    <property type="molecule type" value="Genomic_DNA"/>
</dbReference>
<organism evidence="1 2">
    <name type="scientific">Amorphotheca resinae ATCC 22711</name>
    <dbReference type="NCBI Taxonomy" id="857342"/>
    <lineage>
        <taxon>Eukaryota</taxon>
        <taxon>Fungi</taxon>
        <taxon>Dikarya</taxon>
        <taxon>Ascomycota</taxon>
        <taxon>Pezizomycotina</taxon>
        <taxon>Leotiomycetes</taxon>
        <taxon>Helotiales</taxon>
        <taxon>Amorphothecaceae</taxon>
        <taxon>Amorphotheca</taxon>
    </lineage>
</organism>
<reference evidence="1 2" key="1">
    <citation type="journal article" date="2018" name="New Phytol.">
        <title>Comparative genomics and transcriptomics depict ericoid mycorrhizal fungi as versatile saprotrophs and plant mutualists.</title>
        <authorList>
            <person name="Martino E."/>
            <person name="Morin E."/>
            <person name="Grelet G.A."/>
            <person name="Kuo A."/>
            <person name="Kohler A."/>
            <person name="Daghino S."/>
            <person name="Barry K.W."/>
            <person name="Cichocki N."/>
            <person name="Clum A."/>
            <person name="Dockter R.B."/>
            <person name="Hainaut M."/>
            <person name="Kuo R.C."/>
            <person name="LaButti K."/>
            <person name="Lindahl B.D."/>
            <person name="Lindquist E.A."/>
            <person name="Lipzen A."/>
            <person name="Khouja H.R."/>
            <person name="Magnuson J."/>
            <person name="Murat C."/>
            <person name="Ohm R.A."/>
            <person name="Singer S.W."/>
            <person name="Spatafora J.W."/>
            <person name="Wang M."/>
            <person name="Veneault-Fourrey C."/>
            <person name="Henrissat B."/>
            <person name="Grigoriev I.V."/>
            <person name="Martin F.M."/>
            <person name="Perotto S."/>
        </authorList>
    </citation>
    <scope>NUCLEOTIDE SEQUENCE [LARGE SCALE GENOMIC DNA]</scope>
    <source>
        <strain evidence="1 2">ATCC 22711</strain>
    </source>
</reference>
<evidence type="ECO:0000313" key="1">
    <source>
        <dbReference type="EMBL" id="PSS18385.1"/>
    </source>
</evidence>
<dbReference type="Proteomes" id="UP000241818">
    <property type="component" value="Unassembled WGS sequence"/>
</dbReference>
<proteinExistence type="predicted"/>
<dbReference type="RefSeq" id="XP_024720737.1">
    <property type="nucleotide sequence ID" value="XM_024864001.1"/>
</dbReference>